<evidence type="ECO:0000313" key="18">
    <source>
        <dbReference type="EMBL" id="MCR1899869.1"/>
    </source>
</evidence>
<comment type="similarity">
    <text evidence="6 16">Belongs to the purine/pyrimidine phosphoribosyltransferase family.</text>
</comment>
<dbReference type="EC" id="2.4.2.8" evidence="16"/>
<evidence type="ECO:0000256" key="15">
    <source>
        <dbReference type="ARBA" id="ARBA00049402"/>
    </source>
</evidence>
<dbReference type="GO" id="GO:0000287">
    <property type="term" value="F:magnesium ion binding"/>
    <property type="evidence" value="ECO:0007669"/>
    <property type="project" value="TreeGrafter"/>
</dbReference>
<sequence>MEMKVKEILFSPEEIANTVKELGEKITKDYKEKNLLVISILKGGFIFAADLVRNINLPLKLEFISTSSYGHDTKSSGQVQLKVDIETDISGYDVLVVDDIADSGLTMDFILNLLRKREPSSLKCCTLIDKPERRKVDLQPDYIGFTIPDKFIVGYGLNYGDYYRNVPYVFVWDTEK</sequence>
<comment type="pathway">
    <text evidence="5">Purine metabolism; GMP biosynthesis via salvage pathway; GMP from guanine: step 1/1.</text>
</comment>
<evidence type="ECO:0000256" key="13">
    <source>
        <dbReference type="ARBA" id="ARBA00022842"/>
    </source>
</evidence>
<comment type="catalytic activity">
    <reaction evidence="14">
        <text>GMP + diphosphate = guanine + 5-phospho-alpha-D-ribose 1-diphosphate</text>
        <dbReference type="Rhea" id="RHEA:25424"/>
        <dbReference type="ChEBI" id="CHEBI:16235"/>
        <dbReference type="ChEBI" id="CHEBI:33019"/>
        <dbReference type="ChEBI" id="CHEBI:58017"/>
        <dbReference type="ChEBI" id="CHEBI:58115"/>
        <dbReference type="EC" id="2.4.2.8"/>
    </reaction>
    <physiologicalReaction direction="right-to-left" evidence="14">
        <dbReference type="Rhea" id="RHEA:25426"/>
    </physiologicalReaction>
</comment>
<dbReference type="GO" id="GO:0004422">
    <property type="term" value="F:hypoxanthine phosphoribosyltransferase activity"/>
    <property type="evidence" value="ECO:0007669"/>
    <property type="project" value="InterPro"/>
</dbReference>
<evidence type="ECO:0000256" key="16">
    <source>
        <dbReference type="RuleBase" id="RU364099"/>
    </source>
</evidence>
<evidence type="ECO:0000256" key="5">
    <source>
        <dbReference type="ARBA" id="ARBA00004676"/>
    </source>
</evidence>
<comment type="subcellular location">
    <subcellularLocation>
        <location evidence="3 16">Cytoplasm</location>
    </subcellularLocation>
</comment>
<dbReference type="GO" id="GO:0032263">
    <property type="term" value="P:GMP salvage"/>
    <property type="evidence" value="ECO:0007669"/>
    <property type="project" value="TreeGrafter"/>
</dbReference>
<protein>
    <recommendedName>
        <fullName evidence="16">Hypoxanthine phosphoribosyltransferase</fullName>
        <ecNumber evidence="16">2.4.2.8</ecNumber>
    </recommendedName>
</protein>
<keyword evidence="8 16" id="KW-0328">Glycosyltransferase</keyword>
<comment type="caution">
    <text evidence="18">The sequence shown here is derived from an EMBL/GenBank/DDBJ whole genome shotgun (WGS) entry which is preliminary data.</text>
</comment>
<dbReference type="SUPFAM" id="SSF53271">
    <property type="entry name" value="PRTase-like"/>
    <property type="match status" value="1"/>
</dbReference>
<dbReference type="RefSeq" id="WP_257532627.1">
    <property type="nucleotide sequence ID" value="NZ_JANKAS010000015.1"/>
</dbReference>
<evidence type="ECO:0000259" key="17">
    <source>
        <dbReference type="Pfam" id="PF00156"/>
    </source>
</evidence>
<keyword evidence="7 16" id="KW-0963">Cytoplasm</keyword>
<keyword evidence="11 16" id="KW-0660">Purine salvage</keyword>
<evidence type="ECO:0000256" key="8">
    <source>
        <dbReference type="ARBA" id="ARBA00022676"/>
    </source>
</evidence>
<evidence type="ECO:0000256" key="11">
    <source>
        <dbReference type="ARBA" id="ARBA00022726"/>
    </source>
</evidence>
<comment type="function">
    <text evidence="2">Purine salvage pathway enzyme that catalyzes the transfer of the ribosyl-5-phosphate group from 5-phospho-alpha-D-ribose 1-diphosphate (PRPP) to the N9 position of the 6-oxopurines hypoxanthine and guanine to form the corresponding ribonucleotides IMP (inosine 5'-monophosphate) and GMP (guanosine 5'-monophosphate), with the release of PPi.</text>
</comment>
<evidence type="ECO:0000256" key="3">
    <source>
        <dbReference type="ARBA" id="ARBA00004496"/>
    </source>
</evidence>
<dbReference type="CDD" id="cd06223">
    <property type="entry name" value="PRTases_typeI"/>
    <property type="match status" value="1"/>
</dbReference>
<evidence type="ECO:0000256" key="9">
    <source>
        <dbReference type="ARBA" id="ARBA00022679"/>
    </source>
</evidence>
<evidence type="ECO:0000256" key="6">
    <source>
        <dbReference type="ARBA" id="ARBA00008391"/>
    </source>
</evidence>
<dbReference type="InterPro" id="IPR029057">
    <property type="entry name" value="PRTase-like"/>
</dbReference>
<comment type="cofactor">
    <cofactor evidence="1 16">
        <name>Mg(2+)</name>
        <dbReference type="ChEBI" id="CHEBI:18420"/>
    </cofactor>
</comment>
<keyword evidence="9 16" id="KW-0808">Transferase</keyword>
<reference evidence="18" key="1">
    <citation type="submission" date="2022-07" db="EMBL/GenBank/DDBJ databases">
        <title>Enhanced cultured diversity of the mouse gut microbiota enables custom-made synthetic communities.</title>
        <authorList>
            <person name="Afrizal A."/>
        </authorList>
    </citation>
    <scope>NUCLEOTIDE SEQUENCE</scope>
    <source>
        <strain evidence="18">DSM 28593</strain>
    </source>
</reference>
<organism evidence="18 19">
    <name type="scientific">Irregularibacter muris</name>
    <dbReference type="NCBI Taxonomy" id="1796619"/>
    <lineage>
        <taxon>Bacteria</taxon>
        <taxon>Bacillati</taxon>
        <taxon>Bacillota</taxon>
        <taxon>Clostridia</taxon>
        <taxon>Eubacteriales</taxon>
        <taxon>Eubacteriaceae</taxon>
        <taxon>Irregularibacter</taxon>
    </lineage>
</organism>
<dbReference type="PANTHER" id="PTHR43340:SF1">
    <property type="entry name" value="HYPOXANTHINE PHOSPHORIBOSYLTRANSFERASE"/>
    <property type="match status" value="1"/>
</dbReference>
<dbReference type="GO" id="GO:0046100">
    <property type="term" value="P:hypoxanthine metabolic process"/>
    <property type="evidence" value="ECO:0007669"/>
    <property type="project" value="TreeGrafter"/>
</dbReference>
<comment type="catalytic activity">
    <reaction evidence="15">
        <text>IMP + diphosphate = hypoxanthine + 5-phospho-alpha-D-ribose 1-diphosphate</text>
        <dbReference type="Rhea" id="RHEA:17973"/>
        <dbReference type="ChEBI" id="CHEBI:17368"/>
        <dbReference type="ChEBI" id="CHEBI:33019"/>
        <dbReference type="ChEBI" id="CHEBI:58017"/>
        <dbReference type="ChEBI" id="CHEBI:58053"/>
        <dbReference type="EC" id="2.4.2.8"/>
    </reaction>
    <physiologicalReaction direction="right-to-left" evidence="15">
        <dbReference type="Rhea" id="RHEA:17975"/>
    </physiologicalReaction>
</comment>
<dbReference type="NCBIfam" id="TIGR01203">
    <property type="entry name" value="HGPRTase"/>
    <property type="match status" value="1"/>
</dbReference>
<evidence type="ECO:0000256" key="7">
    <source>
        <dbReference type="ARBA" id="ARBA00022490"/>
    </source>
</evidence>
<dbReference type="FunFam" id="3.40.50.2020:FF:000006">
    <property type="entry name" value="Hypoxanthine phosphoribosyltransferase"/>
    <property type="match status" value="1"/>
</dbReference>
<dbReference type="InterPro" id="IPR005904">
    <property type="entry name" value="Hxn_phspho_trans"/>
</dbReference>
<dbReference type="GO" id="GO:0000166">
    <property type="term" value="F:nucleotide binding"/>
    <property type="evidence" value="ECO:0007669"/>
    <property type="project" value="UniProtKB-KW"/>
</dbReference>
<comment type="pathway">
    <text evidence="4 16">Purine metabolism; IMP biosynthesis via salvage pathway; IMP from hypoxanthine: step 1/1.</text>
</comment>
<dbReference type="EMBL" id="JANKAS010000015">
    <property type="protein sequence ID" value="MCR1899869.1"/>
    <property type="molecule type" value="Genomic_DNA"/>
</dbReference>
<proteinExistence type="inferred from homology"/>
<keyword evidence="19" id="KW-1185">Reference proteome</keyword>
<keyword evidence="10 16" id="KW-0479">Metal-binding</keyword>
<evidence type="ECO:0000256" key="2">
    <source>
        <dbReference type="ARBA" id="ARBA00002049"/>
    </source>
</evidence>
<dbReference type="Gene3D" id="3.40.50.2020">
    <property type="match status" value="1"/>
</dbReference>
<dbReference type="InterPro" id="IPR000836">
    <property type="entry name" value="PRTase_dom"/>
</dbReference>
<gene>
    <name evidence="18" type="primary">hpt</name>
    <name evidence="18" type="ORF">NSA47_12890</name>
</gene>
<accession>A0AAE3HJ87</accession>
<keyword evidence="12 16" id="KW-0547">Nucleotide-binding</keyword>
<keyword evidence="13 16" id="KW-0460">Magnesium</keyword>
<dbReference type="PANTHER" id="PTHR43340">
    <property type="entry name" value="HYPOXANTHINE-GUANINE PHOSPHORIBOSYLTRANSFERASE"/>
    <property type="match status" value="1"/>
</dbReference>
<evidence type="ECO:0000256" key="12">
    <source>
        <dbReference type="ARBA" id="ARBA00022741"/>
    </source>
</evidence>
<dbReference type="InterPro" id="IPR050408">
    <property type="entry name" value="HGPRT"/>
</dbReference>
<dbReference type="GO" id="GO:0005829">
    <property type="term" value="C:cytosol"/>
    <property type="evidence" value="ECO:0007669"/>
    <property type="project" value="TreeGrafter"/>
</dbReference>
<dbReference type="AlphaFoldDB" id="A0AAE3HJ87"/>
<evidence type="ECO:0000256" key="14">
    <source>
        <dbReference type="ARBA" id="ARBA00048811"/>
    </source>
</evidence>
<evidence type="ECO:0000313" key="19">
    <source>
        <dbReference type="Proteomes" id="UP001205748"/>
    </source>
</evidence>
<dbReference type="Proteomes" id="UP001205748">
    <property type="component" value="Unassembled WGS sequence"/>
</dbReference>
<feature type="domain" description="Phosphoribosyltransferase" evidence="17">
    <location>
        <begin position="14"/>
        <end position="159"/>
    </location>
</feature>
<dbReference type="GO" id="GO:0006178">
    <property type="term" value="P:guanine salvage"/>
    <property type="evidence" value="ECO:0007669"/>
    <property type="project" value="TreeGrafter"/>
</dbReference>
<evidence type="ECO:0000256" key="1">
    <source>
        <dbReference type="ARBA" id="ARBA00001946"/>
    </source>
</evidence>
<evidence type="ECO:0000256" key="4">
    <source>
        <dbReference type="ARBA" id="ARBA00004669"/>
    </source>
</evidence>
<dbReference type="GO" id="GO:0052657">
    <property type="term" value="F:guanine phosphoribosyltransferase activity"/>
    <property type="evidence" value="ECO:0007669"/>
    <property type="project" value="UniProtKB-ARBA"/>
</dbReference>
<dbReference type="GO" id="GO:0006166">
    <property type="term" value="P:purine ribonucleoside salvage"/>
    <property type="evidence" value="ECO:0007669"/>
    <property type="project" value="UniProtKB-KW"/>
</dbReference>
<dbReference type="GO" id="GO:0032264">
    <property type="term" value="P:IMP salvage"/>
    <property type="evidence" value="ECO:0007669"/>
    <property type="project" value="TreeGrafter"/>
</dbReference>
<evidence type="ECO:0000256" key="10">
    <source>
        <dbReference type="ARBA" id="ARBA00022723"/>
    </source>
</evidence>
<dbReference type="Pfam" id="PF00156">
    <property type="entry name" value="Pribosyltran"/>
    <property type="match status" value="1"/>
</dbReference>
<name>A0AAE3HJ87_9FIRM</name>